<dbReference type="GO" id="GO:0000149">
    <property type="term" value="F:SNARE binding"/>
    <property type="evidence" value="ECO:0007669"/>
    <property type="project" value="TreeGrafter"/>
</dbReference>
<dbReference type="GO" id="GO:0006836">
    <property type="term" value="P:neurotransmitter transport"/>
    <property type="evidence" value="ECO:0007669"/>
    <property type="project" value="UniProtKB-KW"/>
</dbReference>
<accession>A0A336KIA2</accession>
<dbReference type="Gene3D" id="1.20.5.110">
    <property type="match status" value="1"/>
</dbReference>
<evidence type="ECO:0000256" key="3">
    <source>
        <dbReference type="SAM" id="Coils"/>
    </source>
</evidence>
<sequence length="249" mass="28892">MMLEDEFQQQATQVGSYIRKIQQNVNSMQRMTSQIGPSENQNMKQQFHRLRQDTQQLIKDADSSLNNLDSGNLRHLKLQRERLLDEFGSAINSFQEVQRKYVDQEKQFVREAKEHRMHSKPYDDGNFNSGGILEADLGFPSDSQIQQQEEIDLRALEEQERAIRELEENIASVNEIYSKLGALVYEQGTVIDSIEASVENTASFVEEGAQQLQQASRYRNKVRRRKVMLLFITIIVLATIFCVFYFTSN</sequence>
<dbReference type="PROSITE" id="PS50192">
    <property type="entry name" value="T_SNARE"/>
    <property type="match status" value="1"/>
</dbReference>
<evidence type="ECO:0000313" key="7">
    <source>
        <dbReference type="EMBL" id="SSX23352.1"/>
    </source>
</evidence>
<keyword evidence="4" id="KW-0812">Transmembrane</keyword>
<keyword evidence="4" id="KW-1133">Transmembrane helix</keyword>
<dbReference type="EMBL" id="UFQS01000339">
    <property type="protein sequence ID" value="SSX02985.1"/>
    <property type="molecule type" value="Genomic_DNA"/>
</dbReference>
<dbReference type="InterPro" id="IPR045242">
    <property type="entry name" value="Syntaxin"/>
</dbReference>
<dbReference type="GO" id="GO:0048278">
    <property type="term" value="P:vesicle docking"/>
    <property type="evidence" value="ECO:0007669"/>
    <property type="project" value="TreeGrafter"/>
</dbReference>
<reference evidence="6" key="1">
    <citation type="submission" date="2018-04" db="EMBL/GenBank/DDBJ databases">
        <authorList>
            <person name="Go L.Y."/>
            <person name="Mitchell J.A."/>
        </authorList>
    </citation>
    <scope>NUCLEOTIDE SEQUENCE</scope>
    <source>
        <tissue evidence="6">Whole organism</tissue>
    </source>
</reference>
<keyword evidence="2" id="KW-0813">Transport</keyword>
<evidence type="ECO:0000256" key="1">
    <source>
        <dbReference type="ARBA" id="ARBA00009063"/>
    </source>
</evidence>
<dbReference type="EMBL" id="UFQT01000339">
    <property type="protein sequence ID" value="SSX23352.1"/>
    <property type="molecule type" value="Genomic_DNA"/>
</dbReference>
<keyword evidence="3" id="KW-0175">Coiled coil</keyword>
<evidence type="ECO:0000256" key="2">
    <source>
        <dbReference type="ARBA" id="ARBA00022775"/>
    </source>
</evidence>
<protein>
    <submittedName>
        <fullName evidence="6">CSON008843 protein</fullName>
    </submittedName>
</protein>
<keyword evidence="4" id="KW-0472">Membrane</keyword>
<comment type="similarity">
    <text evidence="1">Belongs to the syntaxin family.</text>
</comment>
<evidence type="ECO:0000313" key="6">
    <source>
        <dbReference type="EMBL" id="SSX02985.1"/>
    </source>
</evidence>
<dbReference type="PANTHER" id="PTHR19957:SF411">
    <property type="entry name" value="LD23667P"/>
    <property type="match status" value="1"/>
</dbReference>
<dbReference type="VEuPathDB" id="VectorBase:CSON008843"/>
<dbReference type="InterPro" id="IPR000727">
    <property type="entry name" value="T_SNARE_dom"/>
</dbReference>
<reference evidence="7" key="2">
    <citation type="submission" date="2018-07" db="EMBL/GenBank/DDBJ databases">
        <authorList>
            <person name="Quirk P.G."/>
            <person name="Krulwich T.A."/>
        </authorList>
    </citation>
    <scope>NUCLEOTIDE SEQUENCE</scope>
</reference>
<dbReference type="InterPro" id="IPR010989">
    <property type="entry name" value="SNARE"/>
</dbReference>
<name>A0A336KIA2_CULSO</name>
<dbReference type="GO" id="GO:0006886">
    <property type="term" value="P:intracellular protein transport"/>
    <property type="evidence" value="ECO:0007669"/>
    <property type="project" value="TreeGrafter"/>
</dbReference>
<dbReference type="Pfam" id="PF05739">
    <property type="entry name" value="SNARE"/>
    <property type="match status" value="1"/>
</dbReference>
<proteinExistence type="inferred from homology"/>
<dbReference type="Pfam" id="PF14523">
    <property type="entry name" value="Syntaxin_2"/>
    <property type="match status" value="1"/>
</dbReference>
<dbReference type="InterPro" id="IPR006011">
    <property type="entry name" value="Syntaxin_N"/>
</dbReference>
<gene>
    <name evidence="6" type="primary">CSON008843</name>
</gene>
<feature type="domain" description="T-SNARE coiled-coil homology" evidence="5">
    <location>
        <begin position="153"/>
        <end position="215"/>
    </location>
</feature>
<feature type="transmembrane region" description="Helical" evidence="4">
    <location>
        <begin position="227"/>
        <end position="246"/>
    </location>
</feature>
<evidence type="ECO:0000256" key="4">
    <source>
        <dbReference type="SAM" id="Phobius"/>
    </source>
</evidence>
<dbReference type="GO" id="GO:0006906">
    <property type="term" value="P:vesicle fusion"/>
    <property type="evidence" value="ECO:0007669"/>
    <property type="project" value="TreeGrafter"/>
</dbReference>
<dbReference type="PANTHER" id="PTHR19957">
    <property type="entry name" value="SYNTAXIN"/>
    <property type="match status" value="1"/>
</dbReference>
<dbReference type="GO" id="GO:0008021">
    <property type="term" value="C:synaptic vesicle"/>
    <property type="evidence" value="ECO:0007669"/>
    <property type="project" value="TreeGrafter"/>
</dbReference>
<feature type="coiled-coil region" evidence="3">
    <location>
        <begin position="149"/>
        <end position="183"/>
    </location>
</feature>
<dbReference type="OMA" id="CIQQVAK"/>
<organism evidence="6">
    <name type="scientific">Culicoides sonorensis</name>
    <name type="common">Biting midge</name>
    <dbReference type="NCBI Taxonomy" id="179676"/>
    <lineage>
        <taxon>Eukaryota</taxon>
        <taxon>Metazoa</taxon>
        <taxon>Ecdysozoa</taxon>
        <taxon>Arthropoda</taxon>
        <taxon>Hexapoda</taxon>
        <taxon>Insecta</taxon>
        <taxon>Pterygota</taxon>
        <taxon>Neoptera</taxon>
        <taxon>Endopterygota</taxon>
        <taxon>Diptera</taxon>
        <taxon>Nematocera</taxon>
        <taxon>Chironomoidea</taxon>
        <taxon>Ceratopogonidae</taxon>
        <taxon>Ceratopogoninae</taxon>
        <taxon>Culicoides</taxon>
        <taxon>Monoculicoides</taxon>
    </lineage>
</organism>
<dbReference type="SUPFAM" id="SSF47661">
    <property type="entry name" value="t-snare proteins"/>
    <property type="match status" value="1"/>
</dbReference>
<dbReference type="Gene3D" id="1.20.58.70">
    <property type="match status" value="1"/>
</dbReference>
<dbReference type="GO" id="GO:0005484">
    <property type="term" value="F:SNAP receptor activity"/>
    <property type="evidence" value="ECO:0007669"/>
    <property type="project" value="TreeGrafter"/>
</dbReference>
<evidence type="ECO:0000259" key="5">
    <source>
        <dbReference type="PROSITE" id="PS50192"/>
    </source>
</evidence>
<dbReference type="SMART" id="SM00503">
    <property type="entry name" value="SynN"/>
    <property type="match status" value="1"/>
</dbReference>
<dbReference type="GO" id="GO:0031201">
    <property type="term" value="C:SNARE complex"/>
    <property type="evidence" value="ECO:0007669"/>
    <property type="project" value="TreeGrafter"/>
</dbReference>
<dbReference type="AlphaFoldDB" id="A0A336KIA2"/>
<dbReference type="SMART" id="SM00397">
    <property type="entry name" value="t_SNARE"/>
    <property type="match status" value="1"/>
</dbReference>
<keyword evidence="2" id="KW-0532">Neurotransmitter transport</keyword>